<protein>
    <submittedName>
        <fullName evidence="1">Uncharacterized protein</fullName>
    </submittedName>
</protein>
<evidence type="ECO:0000313" key="2">
    <source>
        <dbReference type="Proteomes" id="UP000186313"/>
    </source>
</evidence>
<evidence type="ECO:0000313" key="1">
    <source>
        <dbReference type="EMBL" id="OLQ93540.1"/>
    </source>
</evidence>
<dbReference type="EMBL" id="MJMJ01000001">
    <property type="protein sequence ID" value="OLQ93540.1"/>
    <property type="molecule type" value="Genomic_DNA"/>
</dbReference>
<dbReference type="RefSeq" id="WP_075706177.1">
    <property type="nucleotide sequence ID" value="NZ_MJMJ01000001.1"/>
</dbReference>
<proteinExistence type="predicted"/>
<name>A0A1Q9HRQ6_9VIBR</name>
<comment type="caution">
    <text evidence="1">The sequence shown here is derived from an EMBL/GenBank/DDBJ whole genome shotgun (WGS) entry which is preliminary data.</text>
</comment>
<dbReference type="Proteomes" id="UP000186313">
    <property type="component" value="Unassembled WGS sequence"/>
</dbReference>
<sequence length="803" mass="90692">MILPAEPATVYHLSEPDFLALLDRSNKTEQRSLKAQLEFEKLVVSRGLSFADNYFFKNARQKVSLIDSSGELYEVSPYAFKAVKSTTNRKTAAKKEFEKLVDTVGWTLGAGYEYKNTSTKVSLICSDGHACSITPNKFKSGQRCAVCAGNVKYDTESFITRAKEIHGDKYDYSVTRYGVNNKTQVEIVCPTHGVFSQTPSDHINQKSGCQKCKFDKLQMLATKTHDQFIKDALAVHGDRYCYDKTSYELSNKEITITCLIHGDFKQLPSVHLTGSGCQQCANESLAIKFRKTTAEFITEASDIHQNRYDYSLVNYQTAHDKVKIICGKHGVFEQSAGGHLQGAGCNQCAIDGRADKQRKSRDKFIEEAKHVHGDRYDYSLTEYRNIDTPVDIICLVHGVFAQAPYSHLIGCGCIHCGFESTRLKQTKSTSEFVEQAVAVHGKAYDYSLVQYTGAKELVQIICPVHGVFEQQPSVHLTGSGCRSCGFERSNEAKTMTQTEFINKANEIHGSKYDYSNAVYELSHVKVDIICPDHGVFSQTANSHLNGNGCPRCAFVAAAERQRLTTEQFVDLAVEVHGDTFDYSEVDYVSSHDKVKIICPIHGVFEQTPTSHLTSDFGCRECANKSKGLAQRKTTDEFISVAKEIHGDRYDYSFTEYITAKDKVAILCHEHGLFMQDPRIHINGSHCPKCNYGKGVGTYDEYYFQRNPEERDKPCDGYYVKFKRGVEVRYKVGLDSTGNRWKANYKGWDVEFLLRQPMTKYQAWLWESALLEQHQVHRYKVKDSEFVGNGSTEMFHVDILELDQ</sequence>
<dbReference type="AlphaFoldDB" id="A0A1Q9HRQ6"/>
<reference evidence="1 2" key="1">
    <citation type="submission" date="2016-09" db="EMBL/GenBank/DDBJ databases">
        <title>Genomic Taxonomy of the Vibrionaceae.</title>
        <authorList>
            <person name="Gonzalez-Castillo A."/>
            <person name="Gomez-Gil B."/>
            <person name="Enciso-Ibarra K."/>
        </authorList>
    </citation>
    <scope>NUCLEOTIDE SEQUENCE [LARGE SCALE GENOMIC DNA]</scope>
    <source>
        <strain evidence="1 2">CAIM 703</strain>
    </source>
</reference>
<accession>A0A1Q9HRQ6</accession>
<dbReference type="OrthoDB" id="878605at2"/>
<gene>
    <name evidence="1" type="ORF">BIY22_03345</name>
</gene>
<organism evidence="1 2">
    <name type="scientific">Vibrio panuliri</name>
    <dbReference type="NCBI Taxonomy" id="1381081"/>
    <lineage>
        <taxon>Bacteria</taxon>
        <taxon>Pseudomonadati</taxon>
        <taxon>Pseudomonadota</taxon>
        <taxon>Gammaproteobacteria</taxon>
        <taxon>Vibrionales</taxon>
        <taxon>Vibrionaceae</taxon>
        <taxon>Vibrio</taxon>
    </lineage>
</organism>